<name>X1NIC9_9ZZZZ</name>
<dbReference type="AlphaFoldDB" id="X1NIC9"/>
<reference evidence="1" key="1">
    <citation type="journal article" date="2014" name="Front. Microbiol.">
        <title>High frequency of phylogenetically diverse reductive dehalogenase-homologous genes in deep subseafloor sedimentary metagenomes.</title>
        <authorList>
            <person name="Kawai M."/>
            <person name="Futagami T."/>
            <person name="Toyoda A."/>
            <person name="Takaki Y."/>
            <person name="Nishi S."/>
            <person name="Hori S."/>
            <person name="Arai W."/>
            <person name="Tsubouchi T."/>
            <person name="Morono Y."/>
            <person name="Uchiyama I."/>
            <person name="Ito T."/>
            <person name="Fujiyama A."/>
            <person name="Inagaki F."/>
            <person name="Takami H."/>
        </authorList>
    </citation>
    <scope>NUCLEOTIDE SEQUENCE</scope>
    <source>
        <strain evidence="1">Expedition CK06-06</strain>
    </source>
</reference>
<organism evidence="1">
    <name type="scientific">marine sediment metagenome</name>
    <dbReference type="NCBI Taxonomy" id="412755"/>
    <lineage>
        <taxon>unclassified sequences</taxon>
        <taxon>metagenomes</taxon>
        <taxon>ecological metagenomes</taxon>
    </lineage>
</organism>
<protein>
    <submittedName>
        <fullName evidence="1">Uncharacterized protein</fullName>
    </submittedName>
</protein>
<gene>
    <name evidence="1" type="ORF">S06H3_32081</name>
</gene>
<accession>X1NIC9</accession>
<dbReference type="EMBL" id="BARV01019043">
    <property type="protein sequence ID" value="GAI26535.1"/>
    <property type="molecule type" value="Genomic_DNA"/>
</dbReference>
<sequence length="173" mass="18764">MAKLKAPLMSLGASGAIGKSLVFFPWKGLDCVREYVVPANPKSTAQLLQRSYLTAAVLAIHNAQKEETYPLTEIDTTAYALWGSCWKTPRTWFNTICKHLLTLYRAGDYVCIYTSAVLAEEPLTVTLTLNIVSVAPEPPTDGDIYWGTSKTALVNIEPCDIAALAAGKAITVP</sequence>
<feature type="non-terminal residue" evidence="1">
    <location>
        <position position="173"/>
    </location>
</feature>
<comment type="caution">
    <text evidence="1">The sequence shown here is derived from an EMBL/GenBank/DDBJ whole genome shotgun (WGS) entry which is preliminary data.</text>
</comment>
<proteinExistence type="predicted"/>
<evidence type="ECO:0000313" key="1">
    <source>
        <dbReference type="EMBL" id="GAI26535.1"/>
    </source>
</evidence>